<dbReference type="EMBL" id="CACRXK020002786">
    <property type="protein sequence ID" value="CAB3996040.1"/>
    <property type="molecule type" value="Genomic_DNA"/>
</dbReference>
<comment type="cofactor">
    <cofactor evidence="1">
        <name>Mg(2+)</name>
        <dbReference type="ChEBI" id="CHEBI:18420"/>
    </cofactor>
</comment>
<keyword evidence="7" id="KW-1185">Reference proteome</keyword>
<evidence type="ECO:0000256" key="2">
    <source>
        <dbReference type="ARBA" id="ARBA00008307"/>
    </source>
</evidence>
<dbReference type="Proteomes" id="UP001152795">
    <property type="component" value="Unassembled WGS sequence"/>
</dbReference>
<dbReference type="PANTHER" id="PTHR10656">
    <property type="entry name" value="CELL FATE DETERMINING PROTEIN MAB21-RELATED"/>
    <property type="match status" value="1"/>
</dbReference>
<sequence>MAQADTSIVTRLRNAILKICRYPRGCRRVSDIMARYLIPSIPEKEGKEMYKTLGDLYDEHVFNSANNYFDSQAPFQLEDILISGSVNEGTHKINLETESMSDTDFMLILKNIKVTEEEQKKGNLTVKENTAFVNLYLTDEDLIKMWADFLETSSNASYERSTKLSSMKLKERFREKYITYGPIFTPLANEDVEDVDEGPSIAVCSKIPGNAVTNQSKIMHFPLAEFDFVLAIKCDGWPLCAQEWLSRPRCWPNQDIVQAIVECGFHIVCKRSSEGDFRLSYSNAETILIQNLSDLQHKTYRAFKSFVNHYKNEWSSNIKKIICSYHLKTILLWYCEKSDPRDWTEERIVGHLLSLIDDLISALKERNLPMYFMPKYNLMEQLDGSTEVVEKIVELRFNLHSITEAIICEEPNILDWMNFLFNLSPGCLQPFKKGIEKRNFDPKDFLQNIYTTENLYNEYWINAAGKIPTRNDVQGKRAKSILTGPFMKYMDKCCKSMNRIYLNKPVKEEDENEN</sequence>
<keyword evidence="3" id="KW-0067">ATP-binding</keyword>
<dbReference type="Gene3D" id="1.10.1410.40">
    <property type="match status" value="1"/>
</dbReference>
<gene>
    <name evidence="6" type="ORF">PACLA_8A017122</name>
</gene>
<comment type="caution">
    <text evidence="6">The sequence shown here is derived from an EMBL/GenBank/DDBJ whole genome shotgun (WGS) entry which is preliminary data.</text>
</comment>
<organism evidence="6 7">
    <name type="scientific">Paramuricea clavata</name>
    <name type="common">Red gorgonian</name>
    <name type="synonym">Violescent sea-whip</name>
    <dbReference type="NCBI Taxonomy" id="317549"/>
    <lineage>
        <taxon>Eukaryota</taxon>
        <taxon>Metazoa</taxon>
        <taxon>Cnidaria</taxon>
        <taxon>Anthozoa</taxon>
        <taxon>Octocorallia</taxon>
        <taxon>Malacalcyonacea</taxon>
        <taxon>Plexauridae</taxon>
        <taxon>Paramuricea</taxon>
    </lineage>
</organism>
<dbReference type="SMART" id="SM01265">
    <property type="entry name" value="Mab-21"/>
    <property type="match status" value="1"/>
</dbReference>
<evidence type="ECO:0000259" key="5">
    <source>
        <dbReference type="Pfam" id="PF20266"/>
    </source>
</evidence>
<dbReference type="AlphaFoldDB" id="A0A6S7HJF6"/>
<dbReference type="InterPro" id="IPR046903">
    <property type="entry name" value="Mab-21-like_nuc_Trfase"/>
</dbReference>
<evidence type="ECO:0000256" key="1">
    <source>
        <dbReference type="ARBA" id="ARBA00001946"/>
    </source>
</evidence>
<evidence type="ECO:0000256" key="3">
    <source>
        <dbReference type="ARBA" id="ARBA00022840"/>
    </source>
</evidence>
<dbReference type="Pfam" id="PF03281">
    <property type="entry name" value="Mab-21"/>
    <property type="match status" value="1"/>
</dbReference>
<dbReference type="GO" id="GO:0016779">
    <property type="term" value="F:nucleotidyltransferase activity"/>
    <property type="evidence" value="ECO:0007669"/>
    <property type="project" value="UniProtKB-ARBA"/>
</dbReference>
<protein>
    <submittedName>
        <fullName evidence="6">Uncharacterized protein</fullName>
    </submittedName>
</protein>
<dbReference type="GO" id="GO:0005524">
    <property type="term" value="F:ATP binding"/>
    <property type="evidence" value="ECO:0007669"/>
    <property type="project" value="UniProtKB-KW"/>
</dbReference>
<dbReference type="PANTHER" id="PTHR10656:SF69">
    <property type="entry name" value="MAB-21-LIKE HHH_H2TH-LIKE DOMAIN-CONTAINING PROTEIN"/>
    <property type="match status" value="1"/>
</dbReference>
<evidence type="ECO:0000313" key="6">
    <source>
        <dbReference type="EMBL" id="CAB3996040.1"/>
    </source>
</evidence>
<dbReference type="InterPro" id="IPR024810">
    <property type="entry name" value="MAB21L/cGLR"/>
</dbReference>
<evidence type="ECO:0000259" key="4">
    <source>
        <dbReference type="Pfam" id="PF03281"/>
    </source>
</evidence>
<feature type="domain" description="Mab-21-like nucleotidyltransferase" evidence="4">
    <location>
        <begin position="104"/>
        <end position="291"/>
    </location>
</feature>
<evidence type="ECO:0000313" key="7">
    <source>
        <dbReference type="Proteomes" id="UP001152795"/>
    </source>
</evidence>
<comment type="similarity">
    <text evidence="2">Belongs to the mab-21 family.</text>
</comment>
<name>A0A6S7HJF6_PARCT</name>
<reference evidence="6" key="1">
    <citation type="submission" date="2020-04" db="EMBL/GenBank/DDBJ databases">
        <authorList>
            <person name="Alioto T."/>
            <person name="Alioto T."/>
            <person name="Gomez Garrido J."/>
        </authorList>
    </citation>
    <scope>NUCLEOTIDE SEQUENCE</scope>
    <source>
        <strain evidence="6">A484AB</strain>
    </source>
</reference>
<accession>A0A6S7HJF6</accession>
<dbReference type="InterPro" id="IPR046906">
    <property type="entry name" value="Mab-21_HhH/H2TH-like"/>
</dbReference>
<feature type="domain" description="Mab-21-like HhH/H2TH-like" evidence="5">
    <location>
        <begin position="297"/>
        <end position="385"/>
    </location>
</feature>
<dbReference type="OrthoDB" id="269173at2759"/>
<proteinExistence type="inferred from homology"/>
<dbReference type="Pfam" id="PF20266">
    <property type="entry name" value="Mab-21_C"/>
    <property type="match status" value="1"/>
</dbReference>
<keyword evidence="3" id="KW-0547">Nucleotide-binding</keyword>